<keyword evidence="4" id="KW-0645">Protease</keyword>
<reference evidence="5 6" key="1">
    <citation type="submission" date="2020-04" db="EMBL/GenBank/DDBJ databases">
        <title>The Epidemiology and Molecular Characteristics of Linezolid-Resistant Staphylococcus capitis in Huashan Hospital, Shanghai.</title>
        <authorList>
            <person name="Ding L."/>
            <person name="Li P."/>
            <person name="Yang Y."/>
            <person name="Lin D."/>
            <person name="Xu X."/>
        </authorList>
    </citation>
    <scope>NUCLEOTIDE SEQUENCE [LARGE SCALE GENOMIC DNA]</scope>
    <source>
        <strain evidence="4 6">12-86</strain>
        <strain evidence="3 5">17-84</strain>
    </source>
</reference>
<evidence type="ECO:0000259" key="2">
    <source>
        <dbReference type="Pfam" id="PF02517"/>
    </source>
</evidence>
<keyword evidence="1" id="KW-0472">Membrane</keyword>
<feature type="transmembrane region" description="Helical" evidence="1">
    <location>
        <begin position="231"/>
        <end position="247"/>
    </location>
</feature>
<feature type="transmembrane region" description="Helical" evidence="1">
    <location>
        <begin position="142"/>
        <end position="163"/>
    </location>
</feature>
<dbReference type="PANTHER" id="PTHR36435">
    <property type="entry name" value="SLR1288 PROTEIN"/>
    <property type="match status" value="1"/>
</dbReference>
<accession>A0A7X9WGS3</accession>
<dbReference type="GO" id="GO:0008237">
    <property type="term" value="F:metallopeptidase activity"/>
    <property type="evidence" value="ECO:0007669"/>
    <property type="project" value="UniProtKB-KW"/>
</dbReference>
<evidence type="ECO:0000313" key="5">
    <source>
        <dbReference type="Proteomes" id="UP000538955"/>
    </source>
</evidence>
<dbReference type="InterPro" id="IPR052710">
    <property type="entry name" value="CAAX_protease"/>
</dbReference>
<evidence type="ECO:0000313" key="4">
    <source>
        <dbReference type="EMBL" id="NMK98496.1"/>
    </source>
</evidence>
<dbReference type="RefSeq" id="WP_023351277.1">
    <property type="nucleotide sequence ID" value="NZ_CBCPJN010000006.1"/>
</dbReference>
<dbReference type="GO" id="GO:0004175">
    <property type="term" value="F:endopeptidase activity"/>
    <property type="evidence" value="ECO:0007669"/>
    <property type="project" value="UniProtKB-ARBA"/>
</dbReference>
<sequence>MRQKKVKKKYKFSDIAWRDLSLIAVVLVGLFLFSVAGMALGALFLKHMSQLQLAMISTLAQLMAYVVVIFVFYFLHIHTFGERFKKGLQYLKRRWFIIIIAFLLAYGLSSLYEWLMQFLPKHLQYSDTQNEMALDQLFKVHAFIPFAFLLIVIVGPIVEELVFRHILIGELGKKFNFIVMGIISAVLFTYIHVTDAKSPFEFGAYFILAIALVSVYLISKRNLAASISLHMLNNLVSFIYTLWSIFYN</sequence>
<feature type="transmembrane region" description="Helical" evidence="1">
    <location>
        <begin position="95"/>
        <end position="115"/>
    </location>
</feature>
<feature type="transmembrane region" description="Helical" evidence="1">
    <location>
        <begin position="51"/>
        <end position="75"/>
    </location>
</feature>
<name>A0A7X9WGS3_STACP</name>
<dbReference type="Proteomes" id="UP000550736">
    <property type="component" value="Unassembled WGS sequence"/>
</dbReference>
<feature type="transmembrane region" description="Helical" evidence="1">
    <location>
        <begin position="175"/>
        <end position="193"/>
    </location>
</feature>
<dbReference type="GO" id="GO:0006508">
    <property type="term" value="P:proteolysis"/>
    <property type="evidence" value="ECO:0007669"/>
    <property type="project" value="UniProtKB-KW"/>
</dbReference>
<evidence type="ECO:0000256" key="1">
    <source>
        <dbReference type="SAM" id="Phobius"/>
    </source>
</evidence>
<keyword evidence="4" id="KW-0482">Metalloprotease</keyword>
<dbReference type="InterPro" id="IPR003675">
    <property type="entry name" value="Rce1/LyrA-like_dom"/>
</dbReference>
<keyword evidence="4" id="KW-0378">Hydrolase</keyword>
<dbReference type="GO" id="GO:0080120">
    <property type="term" value="P:CAAX-box protein maturation"/>
    <property type="evidence" value="ECO:0007669"/>
    <property type="project" value="UniProtKB-ARBA"/>
</dbReference>
<evidence type="ECO:0000313" key="3">
    <source>
        <dbReference type="EMBL" id="NMK55166.1"/>
    </source>
</evidence>
<keyword evidence="1" id="KW-1133">Transmembrane helix</keyword>
<keyword evidence="1" id="KW-0812">Transmembrane</keyword>
<keyword evidence="5" id="KW-1185">Reference proteome</keyword>
<feature type="transmembrane region" description="Helical" evidence="1">
    <location>
        <begin position="20"/>
        <end position="45"/>
    </location>
</feature>
<feature type="domain" description="CAAX prenyl protease 2/Lysostaphin resistance protein A-like" evidence="2">
    <location>
        <begin position="145"/>
        <end position="236"/>
    </location>
</feature>
<protein>
    <submittedName>
        <fullName evidence="4">CPBP family intramembrane metalloprotease</fullName>
    </submittedName>
</protein>
<organism evidence="4 6">
    <name type="scientific">Staphylococcus capitis</name>
    <dbReference type="NCBI Taxonomy" id="29388"/>
    <lineage>
        <taxon>Bacteria</taxon>
        <taxon>Bacillati</taxon>
        <taxon>Bacillota</taxon>
        <taxon>Bacilli</taxon>
        <taxon>Bacillales</taxon>
        <taxon>Staphylococcaceae</taxon>
        <taxon>Staphylococcus</taxon>
    </lineage>
</organism>
<comment type="caution">
    <text evidence="4">The sequence shown here is derived from an EMBL/GenBank/DDBJ whole genome shotgun (WGS) entry which is preliminary data.</text>
</comment>
<evidence type="ECO:0000313" key="6">
    <source>
        <dbReference type="Proteomes" id="UP000550736"/>
    </source>
</evidence>
<dbReference type="EMBL" id="JABBLX010000044">
    <property type="protein sequence ID" value="NMK98496.1"/>
    <property type="molecule type" value="Genomic_DNA"/>
</dbReference>
<dbReference type="Pfam" id="PF02517">
    <property type="entry name" value="Rce1-like"/>
    <property type="match status" value="1"/>
</dbReference>
<dbReference type="AlphaFoldDB" id="A0A7X9WGS3"/>
<dbReference type="EMBL" id="JABBMI010000080">
    <property type="protein sequence ID" value="NMK55166.1"/>
    <property type="molecule type" value="Genomic_DNA"/>
</dbReference>
<gene>
    <name evidence="4" type="ORF">HHM13_10530</name>
    <name evidence="3" type="ORF">HHM24_10600</name>
</gene>
<feature type="transmembrane region" description="Helical" evidence="1">
    <location>
        <begin position="199"/>
        <end position="219"/>
    </location>
</feature>
<proteinExistence type="predicted"/>
<dbReference type="Proteomes" id="UP000538955">
    <property type="component" value="Unassembled WGS sequence"/>
</dbReference>
<dbReference type="PANTHER" id="PTHR36435:SF1">
    <property type="entry name" value="CAAX AMINO TERMINAL PROTEASE FAMILY PROTEIN"/>
    <property type="match status" value="1"/>
</dbReference>